<dbReference type="Proteomes" id="UP001153620">
    <property type="component" value="Chromosome 3"/>
</dbReference>
<protein>
    <recommendedName>
        <fullName evidence="12">CLIP domain-containing serine protease</fullName>
        <ecNumber evidence="11">3.4.21.-</ecNumber>
    </recommendedName>
</protein>
<dbReference type="Gene3D" id="3.30.1640.30">
    <property type="match status" value="1"/>
</dbReference>
<evidence type="ECO:0000259" key="13">
    <source>
        <dbReference type="PROSITE" id="PS50240"/>
    </source>
</evidence>
<evidence type="ECO:0000256" key="3">
    <source>
        <dbReference type="ARBA" id="ARBA00022670"/>
    </source>
</evidence>
<feature type="signal peptide" evidence="12">
    <location>
        <begin position="1"/>
        <end position="25"/>
    </location>
</feature>
<keyword evidence="7" id="KW-0865">Zymogen</keyword>
<keyword evidence="6 11" id="KW-0720">Serine protease</keyword>
<organism evidence="14 15">
    <name type="scientific">Chironomus riparius</name>
    <dbReference type="NCBI Taxonomy" id="315576"/>
    <lineage>
        <taxon>Eukaryota</taxon>
        <taxon>Metazoa</taxon>
        <taxon>Ecdysozoa</taxon>
        <taxon>Arthropoda</taxon>
        <taxon>Hexapoda</taxon>
        <taxon>Insecta</taxon>
        <taxon>Pterygota</taxon>
        <taxon>Neoptera</taxon>
        <taxon>Endopterygota</taxon>
        <taxon>Diptera</taxon>
        <taxon>Nematocera</taxon>
        <taxon>Chironomoidea</taxon>
        <taxon>Chironomidae</taxon>
        <taxon>Chironominae</taxon>
        <taxon>Chironomus</taxon>
    </lineage>
</organism>
<dbReference type="FunFam" id="2.40.10.10:FF:000146">
    <property type="entry name" value="Serine protease 53"/>
    <property type="match status" value="1"/>
</dbReference>
<gene>
    <name evidence="14" type="ORF">CHIRRI_LOCUS9845</name>
</gene>
<evidence type="ECO:0000256" key="6">
    <source>
        <dbReference type="ARBA" id="ARBA00022825"/>
    </source>
</evidence>
<evidence type="ECO:0000313" key="14">
    <source>
        <dbReference type="EMBL" id="CAG9806993.1"/>
    </source>
</evidence>
<evidence type="ECO:0000256" key="1">
    <source>
        <dbReference type="ARBA" id="ARBA00004613"/>
    </source>
</evidence>
<dbReference type="SMART" id="SM00020">
    <property type="entry name" value="Tryp_SPc"/>
    <property type="match status" value="1"/>
</dbReference>
<dbReference type="InterPro" id="IPR038565">
    <property type="entry name" value="CLIP_sf"/>
</dbReference>
<dbReference type="AlphaFoldDB" id="A0A9N9S0Q6"/>
<name>A0A9N9S0Q6_9DIPT</name>
<dbReference type="PROSITE" id="PS00134">
    <property type="entry name" value="TRYPSIN_HIS"/>
    <property type="match status" value="1"/>
</dbReference>
<proteinExistence type="inferred from homology"/>
<dbReference type="Gene3D" id="2.40.10.10">
    <property type="entry name" value="Trypsin-like serine proteases"/>
    <property type="match status" value="2"/>
</dbReference>
<evidence type="ECO:0000256" key="8">
    <source>
        <dbReference type="ARBA" id="ARBA00023157"/>
    </source>
</evidence>
<dbReference type="InterPro" id="IPR001254">
    <property type="entry name" value="Trypsin_dom"/>
</dbReference>
<evidence type="ECO:0000256" key="7">
    <source>
        <dbReference type="ARBA" id="ARBA00023145"/>
    </source>
</evidence>
<dbReference type="PROSITE" id="PS00135">
    <property type="entry name" value="TRYPSIN_SER"/>
    <property type="match status" value="1"/>
</dbReference>
<dbReference type="InterPro" id="IPR018114">
    <property type="entry name" value="TRYPSIN_HIS"/>
</dbReference>
<dbReference type="EC" id="3.4.21.-" evidence="11"/>
<dbReference type="GO" id="GO:0004252">
    <property type="term" value="F:serine-type endopeptidase activity"/>
    <property type="evidence" value="ECO:0007669"/>
    <property type="project" value="UniProtKB-UniRule"/>
</dbReference>
<dbReference type="InterPro" id="IPR033116">
    <property type="entry name" value="TRYPSIN_SER"/>
</dbReference>
<dbReference type="PRINTS" id="PR00722">
    <property type="entry name" value="CHYMOTRYPSIN"/>
</dbReference>
<keyword evidence="2 12" id="KW-0964">Secreted</keyword>
<keyword evidence="3 11" id="KW-0645">Protease</keyword>
<feature type="chain" id="PRO_5040528876" description="CLIP domain-containing serine protease" evidence="12">
    <location>
        <begin position="26"/>
        <end position="359"/>
    </location>
</feature>
<dbReference type="GO" id="GO:0005576">
    <property type="term" value="C:extracellular region"/>
    <property type="evidence" value="ECO:0007669"/>
    <property type="project" value="UniProtKB-SubCell"/>
</dbReference>
<dbReference type="Pfam" id="PF12032">
    <property type="entry name" value="CLIP"/>
    <property type="match status" value="1"/>
</dbReference>
<reference evidence="14" key="2">
    <citation type="submission" date="2022-10" db="EMBL/GenBank/DDBJ databases">
        <authorList>
            <consortium name="ENA_rothamsted_submissions"/>
            <consortium name="culmorum"/>
            <person name="King R."/>
        </authorList>
    </citation>
    <scope>NUCLEOTIDE SEQUENCE</scope>
</reference>
<dbReference type="InterPro" id="IPR051487">
    <property type="entry name" value="Ser/Thr_Proteases_Immune/Dev"/>
</dbReference>
<dbReference type="InterPro" id="IPR001314">
    <property type="entry name" value="Peptidase_S1A"/>
</dbReference>
<keyword evidence="15" id="KW-1185">Reference proteome</keyword>
<accession>A0A9N9S0Q6</accession>
<reference evidence="14" key="1">
    <citation type="submission" date="2022-01" db="EMBL/GenBank/DDBJ databases">
        <authorList>
            <person name="King R."/>
        </authorList>
    </citation>
    <scope>NUCLEOTIDE SEQUENCE</scope>
</reference>
<evidence type="ECO:0000313" key="15">
    <source>
        <dbReference type="Proteomes" id="UP001153620"/>
    </source>
</evidence>
<dbReference type="EMBL" id="OU895879">
    <property type="protein sequence ID" value="CAG9806993.1"/>
    <property type="molecule type" value="Genomic_DNA"/>
</dbReference>
<keyword evidence="5 11" id="KW-0378">Hydrolase</keyword>
<keyword evidence="9" id="KW-0325">Glycoprotein</keyword>
<dbReference type="InterPro" id="IPR022700">
    <property type="entry name" value="CLIP"/>
</dbReference>
<evidence type="ECO:0000256" key="5">
    <source>
        <dbReference type="ARBA" id="ARBA00022801"/>
    </source>
</evidence>
<comment type="domain">
    <text evidence="12">The clip domain consists of 35-55 residues which are 'knitted' together usually by 3 conserved disulfide bonds forming a clip-like compact structure.</text>
</comment>
<evidence type="ECO:0000256" key="11">
    <source>
        <dbReference type="RuleBase" id="RU363034"/>
    </source>
</evidence>
<comment type="similarity">
    <text evidence="10 12">Belongs to the peptidase S1 family. CLIP subfamily.</text>
</comment>
<evidence type="ECO:0000256" key="12">
    <source>
        <dbReference type="RuleBase" id="RU366078"/>
    </source>
</evidence>
<dbReference type="PANTHER" id="PTHR24256">
    <property type="entry name" value="TRYPTASE-RELATED"/>
    <property type="match status" value="1"/>
</dbReference>
<evidence type="ECO:0000256" key="9">
    <source>
        <dbReference type="ARBA" id="ARBA00023180"/>
    </source>
</evidence>
<keyword evidence="4 12" id="KW-0732">Signal</keyword>
<dbReference type="InterPro" id="IPR009003">
    <property type="entry name" value="Peptidase_S1_PA"/>
</dbReference>
<comment type="subcellular location">
    <subcellularLocation>
        <location evidence="1 12">Secreted</location>
    </subcellularLocation>
</comment>
<sequence length="359" mass="40547">MLKIMKLNACLVLLTICQIIHTVNSKFATCTSNESCIPFPMCDAVNKIRDKQRLSAEDDKYLKSIHCKTENRLAYACCANKVKVNFESKLPKSPKCGIQFSNRIIGGEIANIDEYPWTVQIQHINENNSTESFCGGTLINESYVLTAAHCTKLKPFQVRLGDWDIGTNPDCDEDGRCNDPYVEIPIENITVHENYNFSIEIQCNDIALIKLQRNVTLSDFIKPICLPIDEHVQNMNLTDHYVEVAGFGCTNVENQTMSVRKKWVGLRISPQSYCKKVYARRNVVINSKQICAGGEEGRDSCNGDSGGALMKQITKQRKIPYYSLVGLVSFGPNKCGTKDYPAVYTRISEFMDWIFNNMD</sequence>
<keyword evidence="8" id="KW-1015">Disulfide bond</keyword>
<evidence type="ECO:0000256" key="2">
    <source>
        <dbReference type="ARBA" id="ARBA00022525"/>
    </source>
</evidence>
<evidence type="ECO:0000256" key="4">
    <source>
        <dbReference type="ARBA" id="ARBA00022729"/>
    </source>
</evidence>
<dbReference type="SUPFAM" id="SSF50494">
    <property type="entry name" value="Trypsin-like serine proteases"/>
    <property type="match status" value="1"/>
</dbReference>
<dbReference type="CDD" id="cd00190">
    <property type="entry name" value="Tryp_SPc"/>
    <property type="match status" value="1"/>
</dbReference>
<dbReference type="OrthoDB" id="9028152at2759"/>
<dbReference type="InterPro" id="IPR043504">
    <property type="entry name" value="Peptidase_S1_PA_chymotrypsin"/>
</dbReference>
<dbReference type="Pfam" id="PF00089">
    <property type="entry name" value="Trypsin"/>
    <property type="match status" value="1"/>
</dbReference>
<dbReference type="PROSITE" id="PS50240">
    <property type="entry name" value="TRYPSIN_DOM"/>
    <property type="match status" value="1"/>
</dbReference>
<evidence type="ECO:0000256" key="10">
    <source>
        <dbReference type="ARBA" id="ARBA00024195"/>
    </source>
</evidence>
<dbReference type="GO" id="GO:0006508">
    <property type="term" value="P:proteolysis"/>
    <property type="evidence" value="ECO:0007669"/>
    <property type="project" value="UniProtKB-KW"/>
</dbReference>
<feature type="domain" description="Peptidase S1" evidence="13">
    <location>
        <begin position="104"/>
        <end position="359"/>
    </location>
</feature>